<accession>S7Y6P2</accession>
<evidence type="ECO:0000256" key="1">
    <source>
        <dbReference type="SAM" id="Phobius"/>
    </source>
</evidence>
<feature type="transmembrane region" description="Helical" evidence="1">
    <location>
        <begin position="21"/>
        <end position="38"/>
    </location>
</feature>
<keyword evidence="1" id="KW-1133">Transmembrane helix</keyword>
<reference evidence="2 3" key="1">
    <citation type="submission" date="2013-05" db="EMBL/GenBank/DDBJ databases">
        <title>Genome assembly of Acinetobacter junii MTCC 11364.</title>
        <authorList>
            <person name="Khatri I."/>
            <person name="Singh N.K."/>
            <person name="Subramanian S."/>
            <person name="Mayilraj S."/>
        </authorList>
    </citation>
    <scope>NUCLEOTIDE SEQUENCE [LARGE SCALE GENOMIC DNA]</scope>
    <source>
        <strain evidence="2 3">MTCC 11364</strain>
    </source>
</reference>
<dbReference type="PATRIC" id="fig|1330047.3.peg.796"/>
<organism evidence="2 3">
    <name type="scientific">Acinetobacter junii CIP 107470 = MTCC 11364</name>
    <dbReference type="NCBI Taxonomy" id="1217666"/>
    <lineage>
        <taxon>Bacteria</taxon>
        <taxon>Pseudomonadati</taxon>
        <taxon>Pseudomonadota</taxon>
        <taxon>Gammaproteobacteria</taxon>
        <taxon>Moraxellales</taxon>
        <taxon>Moraxellaceae</taxon>
        <taxon>Acinetobacter</taxon>
    </lineage>
</organism>
<keyword evidence="1" id="KW-0812">Transmembrane</keyword>
<sequence>MYSESSGDLYKKLRNKIYMNYSISIRIATILGFNSHYWKA</sequence>
<dbReference type="Proteomes" id="UP000018420">
    <property type="component" value="Unassembled WGS sequence"/>
</dbReference>
<protein>
    <submittedName>
        <fullName evidence="2">Uncharacterized protein</fullName>
    </submittedName>
</protein>
<proteinExistence type="predicted"/>
<gene>
    <name evidence="2" type="ORF">L292_2172</name>
</gene>
<keyword evidence="1" id="KW-0472">Membrane</keyword>
<name>S7Y6P2_ACIJU</name>
<evidence type="ECO:0000313" key="3">
    <source>
        <dbReference type="Proteomes" id="UP000018420"/>
    </source>
</evidence>
<dbReference type="AlphaFoldDB" id="S7Y6P2"/>
<dbReference type="EMBL" id="ASYZ01000036">
    <property type="protein sequence ID" value="EPR86819.1"/>
    <property type="molecule type" value="Genomic_DNA"/>
</dbReference>
<comment type="caution">
    <text evidence="2">The sequence shown here is derived from an EMBL/GenBank/DDBJ whole genome shotgun (WGS) entry which is preliminary data.</text>
</comment>
<evidence type="ECO:0000313" key="2">
    <source>
        <dbReference type="EMBL" id="EPR86819.1"/>
    </source>
</evidence>